<keyword evidence="9 12" id="KW-0479">Metal-binding</keyword>
<dbReference type="PIRSF" id="PIRSF001400">
    <property type="entry name" value="Enolase"/>
    <property type="match status" value="1"/>
</dbReference>
<dbReference type="InterPro" id="IPR036849">
    <property type="entry name" value="Enolase-like_C_sf"/>
</dbReference>
<dbReference type="SFLD" id="SFLDG00178">
    <property type="entry name" value="enolase"/>
    <property type="match status" value="1"/>
</dbReference>
<comment type="caution">
    <text evidence="15">The sequence shown here is derived from an EMBL/GenBank/DDBJ whole genome shotgun (WGS) entry which is preliminary data.</text>
</comment>
<evidence type="ECO:0000256" key="4">
    <source>
        <dbReference type="ARBA" id="ARBA00017068"/>
    </source>
</evidence>
<comment type="cofactor">
    <cofactor evidence="12">
        <name>Mg(2+)</name>
        <dbReference type="ChEBI" id="CHEBI:18420"/>
    </cofactor>
    <text evidence="12">Mg(2+) is required for catalysis and for stabilizing the dimer.</text>
</comment>
<keyword evidence="6 9" id="KW-0460">Magnesium</keyword>
<comment type="function">
    <text evidence="9">Catalyzes the reversible conversion of 2-phosphoglycerate (2-PG) into phosphoenolpyruvate (PEP). It is essential for the degradation of carbohydrates via glycolysis.</text>
</comment>
<dbReference type="GO" id="GO:0005576">
    <property type="term" value="C:extracellular region"/>
    <property type="evidence" value="ECO:0007669"/>
    <property type="project" value="UniProtKB-SubCell"/>
</dbReference>
<dbReference type="GO" id="GO:0009986">
    <property type="term" value="C:cell surface"/>
    <property type="evidence" value="ECO:0007669"/>
    <property type="project" value="UniProtKB-SubCell"/>
</dbReference>
<evidence type="ECO:0000259" key="13">
    <source>
        <dbReference type="SMART" id="SM01192"/>
    </source>
</evidence>
<proteinExistence type="inferred from homology"/>
<evidence type="ECO:0000313" key="15">
    <source>
        <dbReference type="EMBL" id="OGD66310.1"/>
    </source>
</evidence>
<dbReference type="SFLD" id="SFLDS00001">
    <property type="entry name" value="Enolase"/>
    <property type="match status" value="1"/>
</dbReference>
<gene>
    <name evidence="9" type="primary">eno</name>
    <name evidence="15" type="ORF">A3F08_02210</name>
</gene>
<dbReference type="SFLD" id="SFLDF00002">
    <property type="entry name" value="enolase"/>
    <property type="match status" value="1"/>
</dbReference>
<feature type="binding site" evidence="9">
    <location>
        <position position="373"/>
    </location>
    <ligand>
        <name>(2R)-2-phosphoglycerate</name>
        <dbReference type="ChEBI" id="CHEBI:58289"/>
    </ligand>
</feature>
<feature type="binding site" evidence="11">
    <location>
        <position position="373"/>
    </location>
    <ligand>
        <name>substrate</name>
    </ligand>
</feature>
<evidence type="ECO:0000256" key="1">
    <source>
        <dbReference type="ARBA" id="ARBA00005031"/>
    </source>
</evidence>
<dbReference type="UniPathway" id="UPA00109">
    <property type="reaction ID" value="UER00187"/>
</dbReference>
<dbReference type="Pfam" id="PF00113">
    <property type="entry name" value="Enolase_C"/>
    <property type="match status" value="1"/>
</dbReference>
<feature type="binding site" evidence="11">
    <location>
        <position position="148"/>
    </location>
    <ligand>
        <name>substrate</name>
    </ligand>
</feature>
<feature type="binding site" evidence="9">
    <location>
        <position position="156"/>
    </location>
    <ligand>
        <name>(2R)-2-phosphoglycerate</name>
        <dbReference type="ChEBI" id="CHEBI:58289"/>
    </ligand>
</feature>
<dbReference type="EMBL" id="MEZV01000039">
    <property type="protein sequence ID" value="OGD66310.1"/>
    <property type="molecule type" value="Genomic_DNA"/>
</dbReference>
<dbReference type="InterPro" id="IPR029017">
    <property type="entry name" value="Enolase-like_N"/>
</dbReference>
<evidence type="ECO:0000256" key="2">
    <source>
        <dbReference type="ARBA" id="ARBA00009604"/>
    </source>
</evidence>
<feature type="binding site" evidence="11">
    <location>
        <position position="157"/>
    </location>
    <ligand>
        <name>substrate</name>
    </ligand>
</feature>
<dbReference type="InterPro" id="IPR020809">
    <property type="entry name" value="Enolase_CS"/>
</dbReference>
<keyword evidence="8 9" id="KW-0456">Lyase</keyword>
<dbReference type="NCBIfam" id="TIGR01060">
    <property type="entry name" value="eno"/>
    <property type="match status" value="1"/>
</dbReference>
<dbReference type="GO" id="GO:0006096">
    <property type="term" value="P:glycolytic process"/>
    <property type="evidence" value="ECO:0007669"/>
    <property type="project" value="UniProtKB-UniRule"/>
</dbReference>
<dbReference type="SMART" id="SM01193">
    <property type="entry name" value="Enolase_N"/>
    <property type="match status" value="1"/>
</dbReference>
<comment type="subcellular location">
    <subcellularLocation>
        <location evidence="9">Cytoplasm</location>
    </subcellularLocation>
    <subcellularLocation>
        <location evidence="9">Secreted</location>
    </subcellularLocation>
    <subcellularLocation>
        <location evidence="9">Cell surface</location>
    </subcellularLocation>
    <text evidence="9">Fractions of enolase are present in both the cytoplasm and on the cell surface.</text>
</comment>
<organism evidence="15 16">
    <name type="scientific">Candidatus Berkelbacteria bacterium RIFCSPHIGHO2_12_FULL_36_9</name>
    <dbReference type="NCBI Taxonomy" id="1797469"/>
    <lineage>
        <taxon>Bacteria</taxon>
        <taxon>Candidatus Berkelbacteria</taxon>
    </lineage>
</organism>
<dbReference type="Proteomes" id="UP000176451">
    <property type="component" value="Unassembled WGS sequence"/>
</dbReference>
<evidence type="ECO:0000256" key="11">
    <source>
        <dbReference type="PIRSR" id="PIRSR001400-2"/>
    </source>
</evidence>
<keyword evidence="7 9" id="KW-0324">Glycolysis</keyword>
<feature type="binding site" evidence="9 12">
    <location>
        <position position="297"/>
    </location>
    <ligand>
        <name>Mg(2+)</name>
        <dbReference type="ChEBI" id="CHEBI:18420"/>
    </ligand>
</feature>
<dbReference type="InterPro" id="IPR020810">
    <property type="entry name" value="Enolase_C"/>
</dbReference>
<dbReference type="GO" id="GO:0000015">
    <property type="term" value="C:phosphopyruvate hydratase complex"/>
    <property type="evidence" value="ECO:0007669"/>
    <property type="project" value="InterPro"/>
</dbReference>
<dbReference type="InterPro" id="IPR000941">
    <property type="entry name" value="Enolase"/>
</dbReference>
<sequence length="396" mass="43000">MGKIKSIFGREILDSRSDSTLEVDVILDDGSSGRASIPSGASTGRNEAFKITDISKALNNVDVLAKNLIGQEADQEKIDLLMINSDATPNKENLGGNVILAISLGVCEAAAKSANLPLYQYIRQISKIDTSGYKLPTPLFNIINGGKHADNNLPFQEFMIIPTADGSFKDKYLIGSKVYHQLKKDLAKLGLSTAVGDEGGFAPKLNSNDEALELLVASIQNTGFTPREQVSIGLDVAASSINDLNSVTYPDKPSDYYQKIVDKYPITLIEDPLGEDDWQGWVELNQKLGSRIRVVGDDIFTTNPNRLQMGIEKKAANSIIIKPDQIGTLTEAFRTIHLALNAGFDLVVSHRSGETESTFIADLAVGIGAKYIKTGAPARGERTAKYNQLLRIEENL</sequence>
<dbReference type="CDD" id="cd03313">
    <property type="entry name" value="enolase"/>
    <property type="match status" value="1"/>
</dbReference>
<comment type="similarity">
    <text evidence="2 9">Belongs to the enolase family.</text>
</comment>
<feature type="binding site" evidence="9 12">
    <location>
        <position position="235"/>
    </location>
    <ligand>
        <name>Mg(2+)</name>
        <dbReference type="ChEBI" id="CHEBI:18420"/>
    </ligand>
</feature>
<keyword evidence="15" id="KW-0670">Pyruvate</keyword>
<keyword evidence="5 9" id="KW-0964">Secreted</keyword>
<feature type="domain" description="Enolase N-terminal" evidence="14">
    <location>
        <begin position="4"/>
        <end position="122"/>
    </location>
</feature>
<evidence type="ECO:0000256" key="3">
    <source>
        <dbReference type="ARBA" id="ARBA00012058"/>
    </source>
</evidence>
<evidence type="ECO:0000256" key="7">
    <source>
        <dbReference type="ARBA" id="ARBA00023152"/>
    </source>
</evidence>
<evidence type="ECO:0000256" key="6">
    <source>
        <dbReference type="ARBA" id="ARBA00022842"/>
    </source>
</evidence>
<comment type="cofactor">
    <cofactor evidence="9">
        <name>Mg(2+)</name>
        <dbReference type="ChEBI" id="CHEBI:18420"/>
    </cofactor>
    <text evidence="9">Binds a second Mg(2+) ion via substrate during catalysis.</text>
</comment>
<feature type="binding site" evidence="9">
    <location>
        <position position="322"/>
    </location>
    <ligand>
        <name>(2R)-2-phosphoglycerate</name>
        <dbReference type="ChEBI" id="CHEBI:58289"/>
    </ligand>
</feature>
<dbReference type="PROSITE" id="PS00164">
    <property type="entry name" value="ENOLASE"/>
    <property type="match status" value="1"/>
</dbReference>
<evidence type="ECO:0000256" key="8">
    <source>
        <dbReference type="ARBA" id="ARBA00023239"/>
    </source>
</evidence>
<dbReference type="PANTHER" id="PTHR11902:SF1">
    <property type="entry name" value="ENOLASE"/>
    <property type="match status" value="1"/>
</dbReference>
<feature type="binding site" evidence="11">
    <location>
        <begin position="349"/>
        <end position="352"/>
    </location>
    <ligand>
        <name>substrate</name>
    </ligand>
</feature>
<dbReference type="GO" id="GO:0000287">
    <property type="term" value="F:magnesium ion binding"/>
    <property type="evidence" value="ECO:0007669"/>
    <property type="project" value="UniProtKB-UniRule"/>
</dbReference>
<name>A0A1F5EG80_9BACT</name>
<evidence type="ECO:0000313" key="16">
    <source>
        <dbReference type="Proteomes" id="UP000176451"/>
    </source>
</evidence>
<reference evidence="15 16" key="1">
    <citation type="journal article" date="2016" name="Nat. Commun.">
        <title>Thousands of microbial genomes shed light on interconnected biogeochemical processes in an aquifer system.</title>
        <authorList>
            <person name="Anantharaman K."/>
            <person name="Brown C.T."/>
            <person name="Hug L.A."/>
            <person name="Sharon I."/>
            <person name="Castelle C.J."/>
            <person name="Probst A.J."/>
            <person name="Thomas B.C."/>
            <person name="Singh A."/>
            <person name="Wilkins M.J."/>
            <person name="Karaoz U."/>
            <person name="Brodie E.L."/>
            <person name="Williams K.H."/>
            <person name="Hubbard S.S."/>
            <person name="Banfield J.F."/>
        </authorList>
    </citation>
    <scope>NUCLEOTIDE SEQUENCE [LARGE SCALE GENOMIC DNA]</scope>
</reference>
<feature type="active site" description="Proton acceptor" evidence="9 10">
    <location>
        <position position="322"/>
    </location>
</feature>
<evidence type="ECO:0000259" key="14">
    <source>
        <dbReference type="SMART" id="SM01193"/>
    </source>
</evidence>
<comment type="catalytic activity">
    <reaction evidence="9">
        <text>(2R)-2-phosphoglycerate = phosphoenolpyruvate + H2O</text>
        <dbReference type="Rhea" id="RHEA:10164"/>
        <dbReference type="ChEBI" id="CHEBI:15377"/>
        <dbReference type="ChEBI" id="CHEBI:58289"/>
        <dbReference type="ChEBI" id="CHEBI:58702"/>
        <dbReference type="EC" id="4.2.1.11"/>
    </reaction>
</comment>
<dbReference type="AlphaFoldDB" id="A0A1F5EG80"/>
<dbReference type="Gene3D" id="3.20.20.120">
    <property type="entry name" value="Enolase-like C-terminal domain"/>
    <property type="match status" value="1"/>
</dbReference>
<dbReference type="Gene3D" id="3.30.390.10">
    <property type="entry name" value="Enolase-like, N-terminal domain"/>
    <property type="match status" value="1"/>
</dbReference>
<comment type="pathway">
    <text evidence="1 9">Carbohydrate degradation; glycolysis; pyruvate from D-glyceraldehyde 3-phosphate: step 4/5.</text>
</comment>
<evidence type="ECO:0000256" key="5">
    <source>
        <dbReference type="ARBA" id="ARBA00022525"/>
    </source>
</evidence>
<accession>A0A1F5EG80</accession>
<feature type="binding site" evidence="11">
    <location>
        <position position="297"/>
    </location>
    <ligand>
        <name>substrate</name>
    </ligand>
</feature>
<dbReference type="HAMAP" id="MF_00318">
    <property type="entry name" value="Enolase"/>
    <property type="match status" value="1"/>
</dbReference>
<feature type="binding site" evidence="11">
    <location>
        <position position="270"/>
    </location>
    <ligand>
        <name>substrate</name>
    </ligand>
</feature>
<evidence type="ECO:0000256" key="12">
    <source>
        <dbReference type="PIRSR" id="PIRSR001400-3"/>
    </source>
</evidence>
<protein>
    <recommendedName>
        <fullName evidence="4 9">Enolase</fullName>
        <ecNumber evidence="3 9">4.2.1.11</ecNumber>
    </recommendedName>
    <alternativeName>
        <fullName evidence="9">2-phospho-D-glycerate hydro-lyase</fullName>
    </alternativeName>
    <alternativeName>
        <fullName evidence="9">2-phosphoglycerate dehydratase</fullName>
    </alternativeName>
</protein>
<dbReference type="EC" id="4.2.1.11" evidence="3 9"/>
<dbReference type="SUPFAM" id="SSF51604">
    <property type="entry name" value="Enolase C-terminal domain-like"/>
    <property type="match status" value="1"/>
</dbReference>
<dbReference type="GO" id="GO:0004634">
    <property type="term" value="F:phosphopyruvate hydratase activity"/>
    <property type="evidence" value="ECO:0007669"/>
    <property type="project" value="UniProtKB-UniRule"/>
</dbReference>
<evidence type="ECO:0000256" key="9">
    <source>
        <dbReference type="HAMAP-Rule" id="MF_00318"/>
    </source>
</evidence>
<feature type="binding site" evidence="9">
    <location>
        <position position="352"/>
    </location>
    <ligand>
        <name>(2R)-2-phosphoglycerate</name>
        <dbReference type="ChEBI" id="CHEBI:58289"/>
    </ligand>
</feature>
<dbReference type="InterPro" id="IPR020811">
    <property type="entry name" value="Enolase_N"/>
</dbReference>
<evidence type="ECO:0000256" key="10">
    <source>
        <dbReference type="PIRSR" id="PIRSR001400-1"/>
    </source>
</evidence>
<dbReference type="SUPFAM" id="SSF54826">
    <property type="entry name" value="Enolase N-terminal domain-like"/>
    <property type="match status" value="1"/>
</dbReference>
<dbReference type="STRING" id="1797469.A3F08_02210"/>
<keyword evidence="9" id="KW-0963">Cytoplasm</keyword>
<feature type="active site" description="Proton donor" evidence="9 10">
    <location>
        <position position="198"/>
    </location>
</feature>
<feature type="binding site" evidence="9 12">
    <location>
        <position position="270"/>
    </location>
    <ligand>
        <name>Mg(2+)</name>
        <dbReference type="ChEBI" id="CHEBI:18420"/>
    </ligand>
</feature>
<dbReference type="SMART" id="SM01192">
    <property type="entry name" value="Enolase_C"/>
    <property type="match status" value="1"/>
</dbReference>
<feature type="binding site" evidence="9">
    <location>
        <position position="351"/>
    </location>
    <ligand>
        <name>(2R)-2-phosphoglycerate</name>
        <dbReference type="ChEBI" id="CHEBI:58289"/>
    </ligand>
</feature>
<feature type="domain" description="Enolase C-terminal TIM barrel" evidence="13">
    <location>
        <begin position="132"/>
        <end position="396"/>
    </location>
</feature>
<dbReference type="Pfam" id="PF03952">
    <property type="entry name" value="Enolase_N"/>
    <property type="match status" value="1"/>
</dbReference>
<dbReference type="PRINTS" id="PR00148">
    <property type="entry name" value="ENOLASE"/>
</dbReference>
<dbReference type="PANTHER" id="PTHR11902">
    <property type="entry name" value="ENOLASE"/>
    <property type="match status" value="1"/>
</dbReference>